<proteinExistence type="predicted"/>
<organism evidence="2 3">
    <name type="scientific">Chryseobacterium phosphatilyticum</name>
    <dbReference type="NCBI Taxonomy" id="475075"/>
    <lineage>
        <taxon>Bacteria</taxon>
        <taxon>Pseudomonadati</taxon>
        <taxon>Bacteroidota</taxon>
        <taxon>Flavobacteriia</taxon>
        <taxon>Flavobacteriales</taxon>
        <taxon>Weeksellaceae</taxon>
        <taxon>Chryseobacterium group</taxon>
        <taxon>Chryseobacterium</taxon>
    </lineage>
</organism>
<dbReference type="Pfam" id="PF16128">
    <property type="entry name" value="DUF4840"/>
    <property type="match status" value="1"/>
</dbReference>
<name>A0A316X8V7_9FLAO</name>
<dbReference type="PROSITE" id="PS51257">
    <property type="entry name" value="PROKAR_LIPOPROTEIN"/>
    <property type="match status" value="1"/>
</dbReference>
<keyword evidence="1" id="KW-0732">Signal</keyword>
<gene>
    <name evidence="2" type="ORF">C1631_017805</name>
</gene>
<comment type="caution">
    <text evidence="2">The sequence shown here is derived from an EMBL/GenBank/DDBJ whole genome shotgun (WGS) entry which is preliminary data.</text>
</comment>
<dbReference type="Proteomes" id="UP000236594">
    <property type="component" value="Unassembled WGS sequence"/>
</dbReference>
<dbReference type="AlphaFoldDB" id="A0A316X8V7"/>
<dbReference type="OrthoDB" id="1266755at2"/>
<reference evidence="2 3" key="1">
    <citation type="submission" date="2018-04" db="EMBL/GenBank/DDBJ databases">
        <title>Draft Genome Sequence of Phosphate-Solubilizing Chryseobacterium sp. ISE14 that is a Biocontrol and Plant Growth-Promoting Rhizobacterium Isolated from Cucumber.</title>
        <authorList>
            <person name="Jeong J.-J."/>
            <person name="Sang M.K."/>
            <person name="Choi I.-G."/>
            <person name="Kim K.D."/>
        </authorList>
    </citation>
    <scope>NUCLEOTIDE SEQUENCE [LARGE SCALE GENOMIC DNA]</scope>
    <source>
        <strain evidence="2 3">ISE14</strain>
    </source>
</reference>
<feature type="signal peptide" evidence="1">
    <location>
        <begin position="1"/>
        <end position="24"/>
    </location>
</feature>
<evidence type="ECO:0000313" key="3">
    <source>
        <dbReference type="Proteomes" id="UP000236594"/>
    </source>
</evidence>
<accession>A0A316X8V7</accession>
<feature type="chain" id="PRO_5016338642" evidence="1">
    <location>
        <begin position="25"/>
        <end position="192"/>
    </location>
</feature>
<sequence>MKKFTVPQFLIVFLILLTGFTLSACNNDNGPDIPPVKLDDVKGNYKGKLVTIQGSVKTEKIQAFSVKKDTINFTEFPIAEIVKNVVKDPIKAETTLKAMGKVKYDLNYTATINTASNVLELVFTPKVLELKIPVDGATKNTKVTLVAKQKGFFVGMDQSLRYAIVAEKINVDGTDITPYEVINYNFPFCIKN</sequence>
<protein>
    <submittedName>
        <fullName evidence="2">DUF4840 domain-containing protein</fullName>
    </submittedName>
</protein>
<dbReference type="EMBL" id="PPED02000004">
    <property type="protein sequence ID" value="PWN68733.1"/>
    <property type="molecule type" value="Genomic_DNA"/>
</dbReference>
<keyword evidence="3" id="KW-1185">Reference proteome</keyword>
<dbReference type="RefSeq" id="WP_103246865.1">
    <property type="nucleotide sequence ID" value="NZ_PPED02000004.1"/>
</dbReference>
<evidence type="ECO:0000256" key="1">
    <source>
        <dbReference type="SAM" id="SignalP"/>
    </source>
</evidence>
<dbReference type="InterPro" id="IPR032293">
    <property type="entry name" value="DUF4840"/>
</dbReference>
<evidence type="ECO:0000313" key="2">
    <source>
        <dbReference type="EMBL" id="PWN68733.1"/>
    </source>
</evidence>